<feature type="transmembrane region" description="Helical" evidence="1">
    <location>
        <begin position="149"/>
        <end position="168"/>
    </location>
</feature>
<feature type="transmembrane region" description="Helical" evidence="1">
    <location>
        <begin position="37"/>
        <end position="57"/>
    </location>
</feature>
<keyword evidence="1" id="KW-1133">Transmembrane helix</keyword>
<evidence type="ECO:0000313" key="3">
    <source>
        <dbReference type="Proteomes" id="UP001079430"/>
    </source>
</evidence>
<dbReference type="Proteomes" id="UP001079430">
    <property type="component" value="Unassembled WGS sequence"/>
</dbReference>
<name>A0ABT4KM46_9HYPH</name>
<feature type="transmembrane region" description="Helical" evidence="1">
    <location>
        <begin position="117"/>
        <end position="137"/>
    </location>
</feature>
<proteinExistence type="predicted"/>
<feature type="transmembrane region" description="Helical" evidence="1">
    <location>
        <begin position="64"/>
        <end position="85"/>
    </location>
</feature>
<sequence>MAGLKDPVNALATIGLALGGVFGMAGTMTSDPNLQALAWAIDGSGLVMASALLALKFHRKGSEIVAAGFLVFAIAEGVIMSGTAAGPSASVSSFGAGIALWATALLVISIPRHFPTWVRAFGIVAAVLFLVTAARIFSGEQVLPTASPLPFFAYPFLVATFAGWIWSLSRES</sequence>
<gene>
    <name evidence="2" type="ORF">O3W52_20790</name>
</gene>
<keyword evidence="3" id="KW-1185">Reference proteome</keyword>
<keyword evidence="1" id="KW-0472">Membrane</keyword>
<keyword evidence="1" id="KW-0812">Transmembrane</keyword>
<dbReference type="EMBL" id="JAPVOI010000004">
    <property type="protein sequence ID" value="MCZ4092416.1"/>
    <property type="molecule type" value="Genomic_DNA"/>
</dbReference>
<protein>
    <submittedName>
        <fullName evidence="2">Uncharacterized protein</fullName>
    </submittedName>
</protein>
<evidence type="ECO:0000313" key="2">
    <source>
        <dbReference type="EMBL" id="MCZ4092416.1"/>
    </source>
</evidence>
<accession>A0ABT4KM46</accession>
<reference evidence="2" key="1">
    <citation type="submission" date="2022-10" db="EMBL/GenBank/DDBJ databases">
        <title>Whole genome sequencing of three plant growth promoting bacteria isolated from Vachellia tortilis subsp. raddiana in Morocco.</title>
        <authorList>
            <person name="Hnini M."/>
            <person name="Zouagui R."/>
            <person name="Zouagui H."/>
            <person name="Chemao Elfihri M.-W."/>
            <person name="Ibrahimi A."/>
            <person name="Sbabou L."/>
            <person name="Aurag J."/>
        </authorList>
    </citation>
    <scope>NUCLEOTIDE SEQUENCE</scope>
    <source>
        <strain evidence="2">LMR678</strain>
    </source>
</reference>
<dbReference type="RefSeq" id="WP_269282776.1">
    <property type="nucleotide sequence ID" value="NZ_JAPVOI010000004.1"/>
</dbReference>
<organism evidence="2 3">
    <name type="scientific">Sinorhizobium psoraleae</name>
    <dbReference type="NCBI Taxonomy" id="520838"/>
    <lineage>
        <taxon>Bacteria</taxon>
        <taxon>Pseudomonadati</taxon>
        <taxon>Pseudomonadota</taxon>
        <taxon>Alphaproteobacteria</taxon>
        <taxon>Hyphomicrobiales</taxon>
        <taxon>Rhizobiaceae</taxon>
        <taxon>Sinorhizobium/Ensifer group</taxon>
        <taxon>Sinorhizobium</taxon>
    </lineage>
</organism>
<feature type="transmembrane region" description="Helical" evidence="1">
    <location>
        <begin position="91"/>
        <end position="110"/>
    </location>
</feature>
<evidence type="ECO:0000256" key="1">
    <source>
        <dbReference type="SAM" id="Phobius"/>
    </source>
</evidence>
<comment type="caution">
    <text evidence="2">The sequence shown here is derived from an EMBL/GenBank/DDBJ whole genome shotgun (WGS) entry which is preliminary data.</text>
</comment>
<feature type="transmembrane region" description="Helical" evidence="1">
    <location>
        <begin position="7"/>
        <end position="25"/>
    </location>
</feature>